<evidence type="ECO:0000256" key="5">
    <source>
        <dbReference type="ARBA" id="ARBA00023136"/>
    </source>
</evidence>
<feature type="transmembrane region" description="Helical" evidence="6">
    <location>
        <begin position="103"/>
        <end position="122"/>
    </location>
</feature>
<protein>
    <submittedName>
        <fullName evidence="8">DMT family transporter</fullName>
    </submittedName>
</protein>
<dbReference type="Pfam" id="PF00892">
    <property type="entry name" value="EamA"/>
    <property type="match status" value="2"/>
</dbReference>
<dbReference type="PANTHER" id="PTHR22911">
    <property type="entry name" value="ACYL-MALONYL CONDENSING ENZYME-RELATED"/>
    <property type="match status" value="1"/>
</dbReference>
<dbReference type="InterPro" id="IPR000620">
    <property type="entry name" value="EamA_dom"/>
</dbReference>
<organism evidence="8 9">
    <name type="scientific">Phyllobacterium pellucidum</name>
    <dbReference type="NCBI Taxonomy" id="2740464"/>
    <lineage>
        <taxon>Bacteria</taxon>
        <taxon>Pseudomonadati</taxon>
        <taxon>Pseudomonadota</taxon>
        <taxon>Alphaproteobacteria</taxon>
        <taxon>Hyphomicrobiales</taxon>
        <taxon>Phyllobacteriaceae</taxon>
        <taxon>Phyllobacterium</taxon>
    </lineage>
</organism>
<feature type="transmembrane region" description="Helical" evidence="6">
    <location>
        <begin position="215"/>
        <end position="237"/>
    </location>
</feature>
<dbReference type="EMBL" id="JABUMX010000002">
    <property type="protein sequence ID" value="NTS32215.1"/>
    <property type="molecule type" value="Genomic_DNA"/>
</dbReference>
<dbReference type="Proteomes" id="UP000550508">
    <property type="component" value="Unassembled WGS sequence"/>
</dbReference>
<dbReference type="RefSeq" id="WP_091925337.1">
    <property type="nucleotide sequence ID" value="NZ_JABUMX010000002.1"/>
</dbReference>
<evidence type="ECO:0000313" key="9">
    <source>
        <dbReference type="Proteomes" id="UP000550508"/>
    </source>
</evidence>
<keyword evidence="3 6" id="KW-0812">Transmembrane</keyword>
<evidence type="ECO:0000256" key="4">
    <source>
        <dbReference type="ARBA" id="ARBA00022989"/>
    </source>
</evidence>
<feature type="domain" description="EamA" evidence="7">
    <location>
        <begin position="16"/>
        <end position="148"/>
    </location>
</feature>
<proteinExistence type="inferred from homology"/>
<feature type="transmembrane region" description="Helical" evidence="6">
    <location>
        <begin position="134"/>
        <end position="152"/>
    </location>
</feature>
<reference evidence="8 9" key="1">
    <citation type="submission" date="2020-05" db="EMBL/GenBank/DDBJ databases">
        <authorList>
            <person name="Kim M.K."/>
        </authorList>
    </citation>
    <scope>NUCLEOTIDE SEQUENCE [LARGE SCALE GENOMIC DNA]</scope>
    <source>
        <strain evidence="8 9">BT25</strain>
    </source>
</reference>
<sequence>MPSTPSTSQDSAPLAAILYIFATGFLFSCLDSSAKYLVLSGVPTAFVSWMRFVEHTLLVLIFFRPWSNPGIFRARNLPMQILRGICLFGSTYFNFYALQTMQLAETMTITFAAPMVITALAGPILGEWAGWRRWLAIIVAFMGVLIIARPGFGELNPGLPYSITAMLSYSFYVLLTRKMAATESPESLIFYSALAPAILMSPAITQAVLPQTPFQILLLCLLGFFGGLGHFLIILAYKRATTAALAPYPFLQIIWMLGFGYFIFGQFPDAYTLCGAVIIIGSGLYVVHRERQLRAVAKSRQDRKNG</sequence>
<evidence type="ECO:0000256" key="2">
    <source>
        <dbReference type="ARBA" id="ARBA00009853"/>
    </source>
</evidence>
<feature type="transmembrane region" description="Helical" evidence="6">
    <location>
        <begin position="270"/>
        <end position="288"/>
    </location>
</feature>
<evidence type="ECO:0000256" key="3">
    <source>
        <dbReference type="ARBA" id="ARBA00022692"/>
    </source>
</evidence>
<dbReference type="PANTHER" id="PTHR22911:SF6">
    <property type="entry name" value="SOLUTE CARRIER FAMILY 35 MEMBER G1"/>
    <property type="match status" value="1"/>
</dbReference>
<gene>
    <name evidence="8" type="ORF">HQ945_13200</name>
</gene>
<name>A0A849VQ58_9HYPH</name>
<dbReference type="AlphaFoldDB" id="A0A849VQ58"/>
<dbReference type="SUPFAM" id="SSF103481">
    <property type="entry name" value="Multidrug resistance efflux transporter EmrE"/>
    <property type="match status" value="2"/>
</dbReference>
<feature type="transmembrane region" description="Helical" evidence="6">
    <location>
        <begin position="77"/>
        <end position="97"/>
    </location>
</feature>
<feature type="transmembrane region" description="Helical" evidence="6">
    <location>
        <begin position="244"/>
        <end position="264"/>
    </location>
</feature>
<dbReference type="GO" id="GO:0016020">
    <property type="term" value="C:membrane"/>
    <property type="evidence" value="ECO:0007669"/>
    <property type="project" value="UniProtKB-SubCell"/>
</dbReference>
<keyword evidence="5 6" id="KW-0472">Membrane</keyword>
<comment type="similarity">
    <text evidence="2">Belongs to the drug/metabolite transporter (DMT) superfamily. 10 TMS drug/metabolite exporter (DME) (TC 2.A.7.3) family.</text>
</comment>
<keyword evidence="9" id="KW-1185">Reference proteome</keyword>
<feature type="transmembrane region" description="Helical" evidence="6">
    <location>
        <begin position="46"/>
        <end position="65"/>
    </location>
</feature>
<comment type="caution">
    <text evidence="8">The sequence shown here is derived from an EMBL/GenBank/DDBJ whole genome shotgun (WGS) entry which is preliminary data.</text>
</comment>
<keyword evidence="4 6" id="KW-1133">Transmembrane helix</keyword>
<evidence type="ECO:0000259" key="7">
    <source>
        <dbReference type="Pfam" id="PF00892"/>
    </source>
</evidence>
<feature type="transmembrane region" description="Helical" evidence="6">
    <location>
        <begin position="158"/>
        <end position="176"/>
    </location>
</feature>
<accession>A0A849VQ58</accession>
<feature type="transmembrane region" description="Helical" evidence="6">
    <location>
        <begin position="12"/>
        <end position="34"/>
    </location>
</feature>
<dbReference type="InterPro" id="IPR037185">
    <property type="entry name" value="EmrE-like"/>
</dbReference>
<evidence type="ECO:0000256" key="1">
    <source>
        <dbReference type="ARBA" id="ARBA00004141"/>
    </source>
</evidence>
<feature type="domain" description="EamA" evidence="7">
    <location>
        <begin position="158"/>
        <end position="282"/>
    </location>
</feature>
<comment type="subcellular location">
    <subcellularLocation>
        <location evidence="1">Membrane</location>
        <topology evidence="1">Multi-pass membrane protein</topology>
    </subcellularLocation>
</comment>
<feature type="transmembrane region" description="Helical" evidence="6">
    <location>
        <begin position="188"/>
        <end position="209"/>
    </location>
</feature>
<evidence type="ECO:0000256" key="6">
    <source>
        <dbReference type="SAM" id="Phobius"/>
    </source>
</evidence>
<evidence type="ECO:0000313" key="8">
    <source>
        <dbReference type="EMBL" id="NTS32215.1"/>
    </source>
</evidence>